<evidence type="ECO:0000256" key="5">
    <source>
        <dbReference type="ARBA" id="ARBA00023002"/>
    </source>
</evidence>
<dbReference type="OrthoDB" id="9814075at2"/>
<sequence>MTNSQLYNAIFHRRSIRKYDMTPLPVDTIEKLQEYTYNVKPLDEGIRYEIDYLGSADVKNLLPIKAPHYICLYSEKKGNYLMNAGFLLQQIDLYLSYNNLASCWLGMAKPAKGVPMLINGLEFVIMLAFGNTTETIHRVDTSEFKRKNLSEISNVAGAEALLEPVRFAPSASNTQTWFFSGDLDVITVSRKKLNLLKAQVYEKMNQIDIGIALFHLWLSVDHQGKKVSYNFDQDIAPNGYEFMAKVKISKK</sequence>
<dbReference type="eggNOG" id="COG0778">
    <property type="taxonomic scope" value="Bacteria"/>
</dbReference>
<dbReference type="GO" id="GO:0016491">
    <property type="term" value="F:oxidoreductase activity"/>
    <property type="evidence" value="ECO:0007669"/>
    <property type="project" value="UniProtKB-KW"/>
</dbReference>
<evidence type="ECO:0000259" key="6">
    <source>
        <dbReference type="Pfam" id="PF14512"/>
    </source>
</evidence>
<dbReference type="SUPFAM" id="SSF55469">
    <property type="entry name" value="FMN-dependent nitroreductase-like"/>
    <property type="match status" value="1"/>
</dbReference>
<dbReference type="STRING" id="646529.Desaci_1253"/>
<accession>I4D3A7</accession>
<dbReference type="RefSeq" id="WP_014826288.1">
    <property type="nucleotide sequence ID" value="NC_018068.1"/>
</dbReference>
<dbReference type="Gene3D" id="3.40.109.30">
    <property type="entry name" value="putative nitroreductase (tm1586), domain 2"/>
    <property type="match status" value="1"/>
</dbReference>
<proteinExistence type="inferred from homology"/>
<dbReference type="PANTHER" id="PTHR43673:SF2">
    <property type="entry name" value="NITROREDUCTASE"/>
    <property type="match status" value="1"/>
</dbReference>
<keyword evidence="4" id="KW-0288">FMN</keyword>
<dbReference type="PANTHER" id="PTHR43673">
    <property type="entry name" value="NAD(P)H NITROREDUCTASE YDGI-RELATED"/>
    <property type="match status" value="1"/>
</dbReference>
<dbReference type="InterPro" id="IPR029478">
    <property type="entry name" value="TM1586_NiRdase"/>
</dbReference>
<keyword evidence="3" id="KW-0285">Flavoprotein</keyword>
<comment type="similarity">
    <text evidence="2">Belongs to the nitroreductase family.</text>
</comment>
<dbReference type="Gene3D" id="3.40.109.10">
    <property type="entry name" value="NADH Oxidase"/>
    <property type="match status" value="1"/>
</dbReference>
<feature type="domain" description="Putative nitroreductase TM1586" evidence="6">
    <location>
        <begin position="6"/>
        <end position="219"/>
    </location>
</feature>
<dbReference type="AlphaFoldDB" id="I4D3A7"/>
<evidence type="ECO:0000313" key="8">
    <source>
        <dbReference type="Proteomes" id="UP000002892"/>
    </source>
</evidence>
<comment type="cofactor">
    <cofactor evidence="1">
        <name>FMN</name>
        <dbReference type="ChEBI" id="CHEBI:58210"/>
    </cofactor>
</comment>
<evidence type="ECO:0000256" key="4">
    <source>
        <dbReference type="ARBA" id="ARBA00022643"/>
    </source>
</evidence>
<reference evidence="7 8" key="1">
    <citation type="journal article" date="2012" name="J. Bacteriol.">
        <title>Complete genome sequences of Desulfosporosinus orientis DSM765T, Desulfosporosinus youngiae DSM17734T, Desulfosporosinus meridiei DSM13257T, and Desulfosporosinus acidiphilus DSM22704T.</title>
        <authorList>
            <person name="Pester M."/>
            <person name="Brambilla E."/>
            <person name="Alazard D."/>
            <person name="Rattei T."/>
            <person name="Weinmaier T."/>
            <person name="Han J."/>
            <person name="Lucas S."/>
            <person name="Lapidus A."/>
            <person name="Cheng J.F."/>
            <person name="Goodwin L."/>
            <person name="Pitluck S."/>
            <person name="Peters L."/>
            <person name="Ovchinnikova G."/>
            <person name="Teshima H."/>
            <person name="Detter J.C."/>
            <person name="Han C.S."/>
            <person name="Tapia R."/>
            <person name="Land M.L."/>
            <person name="Hauser L."/>
            <person name="Kyrpides N.C."/>
            <person name="Ivanova N.N."/>
            <person name="Pagani I."/>
            <person name="Huntmann M."/>
            <person name="Wei C.L."/>
            <person name="Davenport K.W."/>
            <person name="Daligault H."/>
            <person name="Chain P.S."/>
            <person name="Chen A."/>
            <person name="Mavromatis K."/>
            <person name="Markowitz V."/>
            <person name="Szeto E."/>
            <person name="Mikhailova N."/>
            <person name="Pati A."/>
            <person name="Wagner M."/>
            <person name="Woyke T."/>
            <person name="Ollivier B."/>
            <person name="Klenk H.P."/>
            <person name="Spring S."/>
            <person name="Loy A."/>
        </authorList>
    </citation>
    <scope>NUCLEOTIDE SEQUENCE [LARGE SCALE GENOMIC DNA]</scope>
    <source>
        <strain evidence="8">DSM 22704 / JCM 16185 / SJ4</strain>
    </source>
</reference>
<name>I4D3A7_DESAJ</name>
<dbReference type="HOGENOM" id="CLU_070562_1_1_9"/>
<organism evidence="7 8">
    <name type="scientific">Desulfosporosinus acidiphilus (strain DSM 22704 / JCM 16185 / SJ4)</name>
    <dbReference type="NCBI Taxonomy" id="646529"/>
    <lineage>
        <taxon>Bacteria</taxon>
        <taxon>Bacillati</taxon>
        <taxon>Bacillota</taxon>
        <taxon>Clostridia</taxon>
        <taxon>Eubacteriales</taxon>
        <taxon>Desulfitobacteriaceae</taxon>
        <taxon>Desulfosporosinus</taxon>
    </lineage>
</organism>
<evidence type="ECO:0000256" key="2">
    <source>
        <dbReference type="ARBA" id="ARBA00007118"/>
    </source>
</evidence>
<dbReference type="Proteomes" id="UP000002892">
    <property type="component" value="Chromosome"/>
</dbReference>
<gene>
    <name evidence="7" type="ordered locus">Desaci_1253</name>
</gene>
<keyword evidence="8" id="KW-1185">Reference proteome</keyword>
<dbReference type="KEGG" id="dai:Desaci_1253"/>
<evidence type="ECO:0000256" key="3">
    <source>
        <dbReference type="ARBA" id="ARBA00022630"/>
    </source>
</evidence>
<protein>
    <recommendedName>
        <fullName evidence="6">Putative nitroreductase TM1586 domain-containing protein</fullName>
    </recommendedName>
</protein>
<dbReference type="Pfam" id="PF14512">
    <property type="entry name" value="TM1586_NiRdase"/>
    <property type="match status" value="1"/>
</dbReference>
<evidence type="ECO:0000313" key="7">
    <source>
        <dbReference type="EMBL" id="AFM40281.1"/>
    </source>
</evidence>
<dbReference type="InterPro" id="IPR000415">
    <property type="entry name" value="Nitroreductase-like"/>
</dbReference>
<keyword evidence="5" id="KW-0560">Oxidoreductase</keyword>
<evidence type="ECO:0000256" key="1">
    <source>
        <dbReference type="ARBA" id="ARBA00001917"/>
    </source>
</evidence>
<dbReference type="EMBL" id="CP003639">
    <property type="protein sequence ID" value="AFM40281.1"/>
    <property type="molecule type" value="Genomic_DNA"/>
</dbReference>